<reference evidence="2 3" key="1">
    <citation type="journal article" date="2021" name="Arch. Microbiol.">
        <title>Myceligenerans indicum sp. nov., an actinobacterium isolated from mangrove sediment of Sundarbans, India.</title>
        <authorList>
            <person name="Asha K."/>
            <person name="Bhadury P."/>
        </authorList>
    </citation>
    <scope>NUCLEOTIDE SEQUENCE [LARGE SCALE GENOMIC DNA]</scope>
    <source>
        <strain evidence="2 3">I2</strain>
    </source>
</reference>
<accession>A0ABS1LMS1</accession>
<evidence type="ECO:0000313" key="3">
    <source>
        <dbReference type="Proteomes" id="UP000675409"/>
    </source>
</evidence>
<dbReference type="InterPro" id="IPR050490">
    <property type="entry name" value="Bact_solute-bd_prot1"/>
</dbReference>
<dbReference type="Pfam" id="PF01547">
    <property type="entry name" value="SBP_bac_1"/>
    <property type="match status" value="1"/>
</dbReference>
<sequence>MKSRTTAPLAVLALTAGLTAGLTACSAGEEPLSLAEADALDEQEVTLTVAIDEGLADEAVAAFETRAAEFTEEHPNITVEAQEYTWTGTTFAADLAGGTLPTVFTVPFTDGRGLIEREQIADISALTAELPYADQFNETVAQAGQAADGSQWAIPVAAYGQGIHYNRALFAEAGLDPDDPPATWDEVREAAAAISEKTGETGFGMMTSSNTGGWILTSLAYAMGGRGETNDGKQDIATIDTPEYHDALSYLHDLRWEDDSMGDEFLYDWGTSHADFGAGKIGMLISGGGDYGNLITQNAMNPDDYGVTVLPLEGDDAAALGGGTLAAVDAKASPAEQAAAVQWIDFYYLGKLTTQAGAVADAEAAAAQDQPVGAPVLPVFDKATYDQTQEWIADLINVPLEQFAPYSDGIYDQPLAPEPPSATQDLYATLDPVVQAVLTDEDADIDALLADAEQQVQTLIDRG</sequence>
<protein>
    <submittedName>
        <fullName evidence="2">Extracellular solute-binding protein</fullName>
    </submittedName>
</protein>
<dbReference type="Gene3D" id="3.40.190.10">
    <property type="entry name" value="Periplasmic binding protein-like II"/>
    <property type="match status" value="1"/>
</dbReference>
<gene>
    <name evidence="2" type="ORF">HGK34_14995</name>
</gene>
<dbReference type="PANTHER" id="PTHR43649">
    <property type="entry name" value="ARABINOSE-BINDING PROTEIN-RELATED"/>
    <property type="match status" value="1"/>
</dbReference>
<feature type="signal peptide" evidence="1">
    <location>
        <begin position="1"/>
        <end position="20"/>
    </location>
</feature>
<feature type="chain" id="PRO_5046935900" evidence="1">
    <location>
        <begin position="21"/>
        <end position="463"/>
    </location>
</feature>
<proteinExistence type="predicted"/>
<organism evidence="2 3">
    <name type="scientific">Myceligenerans indicum</name>
    <dbReference type="NCBI Taxonomy" id="2593663"/>
    <lineage>
        <taxon>Bacteria</taxon>
        <taxon>Bacillati</taxon>
        <taxon>Actinomycetota</taxon>
        <taxon>Actinomycetes</taxon>
        <taxon>Micrococcales</taxon>
        <taxon>Promicromonosporaceae</taxon>
        <taxon>Myceligenerans</taxon>
    </lineage>
</organism>
<evidence type="ECO:0000256" key="1">
    <source>
        <dbReference type="SAM" id="SignalP"/>
    </source>
</evidence>
<dbReference type="Proteomes" id="UP000675409">
    <property type="component" value="Unassembled WGS sequence"/>
</dbReference>
<dbReference type="PANTHER" id="PTHR43649:SF16">
    <property type="entry name" value="SUGAR-BINDING LIPOPROTEIN"/>
    <property type="match status" value="1"/>
</dbReference>
<dbReference type="SUPFAM" id="SSF53850">
    <property type="entry name" value="Periplasmic binding protein-like II"/>
    <property type="match status" value="1"/>
</dbReference>
<dbReference type="InterPro" id="IPR006059">
    <property type="entry name" value="SBP"/>
</dbReference>
<name>A0ABS1LMS1_9MICO</name>
<dbReference type="EMBL" id="JABBYC010000031">
    <property type="protein sequence ID" value="MBL0887572.1"/>
    <property type="molecule type" value="Genomic_DNA"/>
</dbReference>
<dbReference type="RefSeq" id="WP_201848814.1">
    <property type="nucleotide sequence ID" value="NZ_JABBYC010000031.1"/>
</dbReference>
<keyword evidence="3" id="KW-1185">Reference proteome</keyword>
<evidence type="ECO:0000313" key="2">
    <source>
        <dbReference type="EMBL" id="MBL0887572.1"/>
    </source>
</evidence>
<dbReference type="PROSITE" id="PS51257">
    <property type="entry name" value="PROKAR_LIPOPROTEIN"/>
    <property type="match status" value="1"/>
</dbReference>
<keyword evidence="1" id="KW-0732">Signal</keyword>
<comment type="caution">
    <text evidence="2">The sequence shown here is derived from an EMBL/GenBank/DDBJ whole genome shotgun (WGS) entry which is preliminary data.</text>
</comment>